<evidence type="ECO:0000256" key="1">
    <source>
        <dbReference type="ARBA" id="ARBA00007118"/>
    </source>
</evidence>
<keyword evidence="5 7" id="KW-0560">Oxidoreductase</keyword>
<evidence type="ECO:0000256" key="2">
    <source>
        <dbReference type="ARBA" id="ARBA00022630"/>
    </source>
</evidence>
<feature type="binding site" description="in other chain" evidence="8">
    <location>
        <begin position="128"/>
        <end position="130"/>
    </location>
    <ligand>
        <name>FMN</name>
        <dbReference type="ChEBI" id="CHEBI:58210"/>
        <note>ligand shared between dimeric partners</note>
    </ligand>
</feature>
<reference evidence="10 11" key="1">
    <citation type="submission" date="2019-06" db="EMBL/GenBank/DDBJ databases">
        <title>Draft genome of Aliikangiella marina GYP-15.</title>
        <authorList>
            <person name="Wang G."/>
        </authorList>
    </citation>
    <scope>NUCLEOTIDE SEQUENCE [LARGE SCALE GENOMIC DNA]</scope>
    <source>
        <strain evidence="10 11">GYP-15</strain>
    </source>
</reference>
<evidence type="ECO:0000256" key="5">
    <source>
        <dbReference type="ARBA" id="ARBA00023002"/>
    </source>
</evidence>
<gene>
    <name evidence="10" type="ORF">FLL45_04115</name>
</gene>
<dbReference type="InterPro" id="IPR052530">
    <property type="entry name" value="NAD(P)H_nitroreductase"/>
</dbReference>
<feature type="domain" description="Nitroreductase" evidence="9">
    <location>
        <begin position="4"/>
        <end position="158"/>
    </location>
</feature>
<dbReference type="InterPro" id="IPR000415">
    <property type="entry name" value="Nitroreductase-like"/>
</dbReference>
<comment type="similarity">
    <text evidence="1 7">Belongs to the nitroreductase family.</text>
</comment>
<dbReference type="PIRSF" id="PIRSF000232">
    <property type="entry name" value="YdjA"/>
    <property type="match status" value="1"/>
</dbReference>
<dbReference type="InterPro" id="IPR029479">
    <property type="entry name" value="Nitroreductase"/>
</dbReference>
<comment type="caution">
    <text evidence="10">The sequence shown here is derived from an EMBL/GenBank/DDBJ whole genome shotgun (WGS) entry which is preliminary data.</text>
</comment>
<dbReference type="CDD" id="cd02135">
    <property type="entry name" value="YdjA-like"/>
    <property type="match status" value="1"/>
</dbReference>
<evidence type="ECO:0000313" key="11">
    <source>
        <dbReference type="Proteomes" id="UP000317839"/>
    </source>
</evidence>
<feature type="binding site" evidence="8">
    <location>
        <position position="34"/>
    </location>
    <ligand>
        <name>FMN</name>
        <dbReference type="ChEBI" id="CHEBI:58210"/>
        <note>ligand shared between dimeric partners</note>
    </ligand>
</feature>
<evidence type="ECO:0000256" key="8">
    <source>
        <dbReference type="PIRSR" id="PIRSR000232-1"/>
    </source>
</evidence>
<feature type="binding site" evidence="8">
    <location>
        <position position="30"/>
    </location>
    <ligand>
        <name>FMN</name>
        <dbReference type="ChEBI" id="CHEBI:58210"/>
        <note>ligand shared between dimeric partners</note>
    </ligand>
</feature>
<dbReference type="OrthoDB" id="9804207at2"/>
<dbReference type="GO" id="GO:0016491">
    <property type="term" value="F:oxidoreductase activity"/>
    <property type="evidence" value="ECO:0007669"/>
    <property type="project" value="UniProtKB-UniRule"/>
</dbReference>
<sequence>MLLSRKSHNKLVAPAPIDEQLEVMFRAALRAPDHALLKPWRYRVFEGEALHELATHMVTAAAHDDPEISEDKLAKLKTKPFRAPMVIVASVVIQEHPKVPEIEQILSGGASVQNLLMAAHFQGVGAMWRTGSLAFSQKMMDLLGFEDKETLIGFVYLGTEEGDKRQARISEIEEHVTRI</sequence>
<evidence type="ECO:0000313" key="10">
    <source>
        <dbReference type="EMBL" id="TQV77579.1"/>
    </source>
</evidence>
<proteinExistence type="inferred from homology"/>
<keyword evidence="3 7" id="KW-0288">FMN</keyword>
<dbReference type="SUPFAM" id="SSF55469">
    <property type="entry name" value="FMN-dependent nitroreductase-like"/>
    <property type="match status" value="1"/>
</dbReference>
<comment type="cofactor">
    <cofactor evidence="8">
        <name>FMN</name>
        <dbReference type="ChEBI" id="CHEBI:58210"/>
    </cofactor>
    <text evidence="8">Binds 1 FMN per subunit.</text>
</comment>
<organism evidence="10 11">
    <name type="scientific">Aliikangiella marina</name>
    <dbReference type="NCBI Taxonomy" id="1712262"/>
    <lineage>
        <taxon>Bacteria</taxon>
        <taxon>Pseudomonadati</taxon>
        <taxon>Pseudomonadota</taxon>
        <taxon>Gammaproteobacteria</taxon>
        <taxon>Oceanospirillales</taxon>
        <taxon>Pleioneaceae</taxon>
        <taxon>Aliikangiella</taxon>
    </lineage>
</organism>
<dbReference type="Proteomes" id="UP000317839">
    <property type="component" value="Unassembled WGS sequence"/>
</dbReference>
<dbReference type="EMBL" id="VIKR01000001">
    <property type="protein sequence ID" value="TQV77579.1"/>
    <property type="molecule type" value="Genomic_DNA"/>
</dbReference>
<dbReference type="Gene3D" id="3.40.109.10">
    <property type="entry name" value="NADH Oxidase"/>
    <property type="match status" value="1"/>
</dbReference>
<dbReference type="EC" id="1.-.-.-" evidence="7"/>
<protein>
    <recommendedName>
        <fullName evidence="7">Putative NAD(P)H nitroreductase</fullName>
        <ecNumber evidence="7">1.-.-.-</ecNumber>
    </recommendedName>
</protein>
<keyword evidence="2 7" id="KW-0285">Flavoprotein</keyword>
<evidence type="ECO:0000259" key="9">
    <source>
        <dbReference type="Pfam" id="PF00881"/>
    </source>
</evidence>
<dbReference type="Pfam" id="PF00881">
    <property type="entry name" value="Nitroreductase"/>
    <property type="match status" value="1"/>
</dbReference>
<evidence type="ECO:0000256" key="6">
    <source>
        <dbReference type="ARBA" id="ARBA00023027"/>
    </source>
</evidence>
<name>A0A545TK25_9GAMM</name>
<dbReference type="PANTHER" id="PTHR43821">
    <property type="entry name" value="NAD(P)H NITROREDUCTASE YDJA-RELATED"/>
    <property type="match status" value="1"/>
</dbReference>
<evidence type="ECO:0000256" key="3">
    <source>
        <dbReference type="ARBA" id="ARBA00022643"/>
    </source>
</evidence>
<dbReference type="AlphaFoldDB" id="A0A545TK25"/>
<dbReference type="PANTHER" id="PTHR43821:SF1">
    <property type="entry name" value="NAD(P)H NITROREDUCTASE YDJA-RELATED"/>
    <property type="match status" value="1"/>
</dbReference>
<dbReference type="InterPro" id="IPR026021">
    <property type="entry name" value="YdjA-like"/>
</dbReference>
<keyword evidence="4 7" id="KW-0521">NADP</keyword>
<accession>A0A545TK25</accession>
<feature type="binding site" description="in other chain" evidence="8">
    <location>
        <begin position="5"/>
        <end position="7"/>
    </location>
    <ligand>
        <name>FMN</name>
        <dbReference type="ChEBI" id="CHEBI:58210"/>
        <note>ligand shared between dimeric partners</note>
    </ligand>
</feature>
<keyword evidence="11" id="KW-1185">Reference proteome</keyword>
<keyword evidence="6 7" id="KW-0520">NAD</keyword>
<evidence type="ECO:0000256" key="7">
    <source>
        <dbReference type="PIRNR" id="PIRNR000232"/>
    </source>
</evidence>
<evidence type="ECO:0000256" key="4">
    <source>
        <dbReference type="ARBA" id="ARBA00022857"/>
    </source>
</evidence>